<comment type="caution">
    <text evidence="1">The sequence shown here is derived from an EMBL/GenBank/DDBJ whole genome shotgun (WGS) entry which is preliminary data.</text>
</comment>
<name>A0A0F9MDS0_9ZZZZ</name>
<protein>
    <submittedName>
        <fullName evidence="1">Uncharacterized protein</fullName>
    </submittedName>
</protein>
<accession>A0A0F9MDS0</accession>
<organism evidence="1">
    <name type="scientific">marine sediment metagenome</name>
    <dbReference type="NCBI Taxonomy" id="412755"/>
    <lineage>
        <taxon>unclassified sequences</taxon>
        <taxon>metagenomes</taxon>
        <taxon>ecological metagenomes</taxon>
    </lineage>
</organism>
<gene>
    <name evidence="1" type="ORF">LCGC14_1101870</name>
</gene>
<evidence type="ECO:0000313" key="1">
    <source>
        <dbReference type="EMBL" id="KKN04004.1"/>
    </source>
</evidence>
<sequence>MIKEVETLLEMLATKTPEERVEFWRNIFDVFCECCGDEHPPYGRKCQCWNDE</sequence>
<dbReference type="EMBL" id="LAZR01004971">
    <property type="protein sequence ID" value="KKN04004.1"/>
    <property type="molecule type" value="Genomic_DNA"/>
</dbReference>
<reference evidence="1" key="1">
    <citation type="journal article" date="2015" name="Nature">
        <title>Complex archaea that bridge the gap between prokaryotes and eukaryotes.</title>
        <authorList>
            <person name="Spang A."/>
            <person name="Saw J.H."/>
            <person name="Jorgensen S.L."/>
            <person name="Zaremba-Niedzwiedzka K."/>
            <person name="Martijn J."/>
            <person name="Lind A.E."/>
            <person name="van Eijk R."/>
            <person name="Schleper C."/>
            <person name="Guy L."/>
            <person name="Ettema T.J."/>
        </authorList>
    </citation>
    <scope>NUCLEOTIDE SEQUENCE</scope>
</reference>
<proteinExistence type="predicted"/>
<dbReference type="AlphaFoldDB" id="A0A0F9MDS0"/>